<evidence type="ECO:0000256" key="1">
    <source>
        <dbReference type="ARBA" id="ARBA00023125"/>
    </source>
</evidence>
<dbReference type="InterPro" id="IPR000424">
    <property type="entry name" value="Primosome_PriB/ssb"/>
</dbReference>
<dbReference type="EMBL" id="VRSW01000001">
    <property type="protein sequence ID" value="TXK05722.1"/>
    <property type="molecule type" value="Genomic_DNA"/>
</dbReference>
<dbReference type="Gene3D" id="2.40.50.140">
    <property type="entry name" value="Nucleic acid-binding proteins"/>
    <property type="match status" value="1"/>
</dbReference>
<evidence type="ECO:0000256" key="3">
    <source>
        <dbReference type="PIRNR" id="PIRNR002070"/>
    </source>
</evidence>
<dbReference type="AlphaFoldDB" id="A0A5C8HR20"/>
<organism evidence="5 6">
    <name type="scientific">Microbacterium mitrae</name>
    <dbReference type="NCBI Taxonomy" id="664640"/>
    <lineage>
        <taxon>Bacteria</taxon>
        <taxon>Bacillati</taxon>
        <taxon>Actinomycetota</taxon>
        <taxon>Actinomycetes</taxon>
        <taxon>Micrococcales</taxon>
        <taxon>Microbacteriaceae</taxon>
        <taxon>Microbacterium</taxon>
    </lineage>
</organism>
<protein>
    <recommendedName>
        <fullName evidence="2 3">Single-stranded DNA-binding protein</fullName>
        <shortName evidence="2">SSB</shortName>
    </recommendedName>
</protein>
<dbReference type="SUPFAM" id="SSF50249">
    <property type="entry name" value="Nucleic acid-binding proteins"/>
    <property type="match status" value="1"/>
</dbReference>
<dbReference type="CDD" id="cd04496">
    <property type="entry name" value="SSB_OBF"/>
    <property type="match status" value="1"/>
</dbReference>
<name>A0A5C8HR20_9MICO</name>
<dbReference type="InterPro" id="IPR011344">
    <property type="entry name" value="ssDNA-bd"/>
</dbReference>
<dbReference type="Pfam" id="PF00436">
    <property type="entry name" value="SSB"/>
    <property type="match status" value="1"/>
</dbReference>
<dbReference type="PANTHER" id="PTHR10302:SF27">
    <property type="entry name" value="SINGLE-STRANDED DNA-BINDING PROTEIN"/>
    <property type="match status" value="1"/>
</dbReference>
<dbReference type="HAMAP" id="MF_00984">
    <property type="entry name" value="SSB"/>
    <property type="match status" value="1"/>
</dbReference>
<dbReference type="GO" id="GO:0003697">
    <property type="term" value="F:single-stranded DNA binding"/>
    <property type="evidence" value="ECO:0007669"/>
    <property type="project" value="UniProtKB-UniRule"/>
</dbReference>
<evidence type="ECO:0000313" key="6">
    <source>
        <dbReference type="Proteomes" id="UP000321196"/>
    </source>
</evidence>
<accession>A0A5C8HR20</accession>
<feature type="region of interest" description="Disordered" evidence="4">
    <location>
        <begin position="118"/>
        <end position="148"/>
    </location>
</feature>
<sequence length="148" mass="16369">MSDSITVIGNLAEDPNLKSTASGIDVVSLRVASAQRWFDKASEKWVEGEPNWFTVAAYRSLALHAAGSLHKGDRVIVHGKLRVRHWKDGDRRGTNVEIDADALGPDLRWGTTAFTREARTEQVDVPDAPADESFPESVPEEKLEETPF</sequence>
<dbReference type="InterPro" id="IPR012340">
    <property type="entry name" value="NA-bd_OB-fold"/>
</dbReference>
<dbReference type="PIRSF" id="PIRSF002070">
    <property type="entry name" value="SSB"/>
    <property type="match status" value="1"/>
</dbReference>
<comment type="subunit">
    <text evidence="2">Homotetramer.</text>
</comment>
<evidence type="ECO:0000256" key="2">
    <source>
        <dbReference type="HAMAP-Rule" id="MF_00984"/>
    </source>
</evidence>
<comment type="caution">
    <text evidence="5">The sequence shown here is derived from an EMBL/GenBank/DDBJ whole genome shotgun (WGS) entry which is preliminary data.</text>
</comment>
<dbReference type="PROSITE" id="PS50935">
    <property type="entry name" value="SSB"/>
    <property type="match status" value="1"/>
</dbReference>
<proteinExistence type="inferred from homology"/>
<evidence type="ECO:0000313" key="5">
    <source>
        <dbReference type="EMBL" id="TXK05722.1"/>
    </source>
</evidence>
<dbReference type="PANTHER" id="PTHR10302">
    <property type="entry name" value="SINGLE-STRANDED DNA-BINDING PROTEIN"/>
    <property type="match status" value="1"/>
</dbReference>
<dbReference type="Proteomes" id="UP000321196">
    <property type="component" value="Unassembled WGS sequence"/>
</dbReference>
<dbReference type="GO" id="GO:0006260">
    <property type="term" value="P:DNA replication"/>
    <property type="evidence" value="ECO:0007669"/>
    <property type="project" value="InterPro"/>
</dbReference>
<gene>
    <name evidence="5" type="primary">ssb</name>
    <name evidence="5" type="ORF">FVP60_01660</name>
</gene>
<evidence type="ECO:0000256" key="4">
    <source>
        <dbReference type="SAM" id="MobiDB-lite"/>
    </source>
</evidence>
<dbReference type="GO" id="GO:0009295">
    <property type="term" value="C:nucleoid"/>
    <property type="evidence" value="ECO:0007669"/>
    <property type="project" value="TreeGrafter"/>
</dbReference>
<keyword evidence="6" id="KW-1185">Reference proteome</keyword>
<keyword evidence="1 2" id="KW-0238">DNA-binding</keyword>
<dbReference type="RefSeq" id="WP_147824533.1">
    <property type="nucleotide sequence ID" value="NZ_BAAARG010000001.1"/>
</dbReference>
<feature type="compositionally biased region" description="Basic and acidic residues" evidence="4">
    <location>
        <begin position="139"/>
        <end position="148"/>
    </location>
</feature>
<comment type="caution">
    <text evidence="2">Lacks conserved residue(s) required for the propagation of feature annotation.</text>
</comment>
<dbReference type="OrthoDB" id="4427276at2"/>
<reference evidence="5 6" key="1">
    <citation type="submission" date="2019-08" db="EMBL/GenBank/DDBJ databases">
        <authorList>
            <person name="Dong K."/>
        </authorList>
    </citation>
    <scope>NUCLEOTIDE SEQUENCE [LARGE SCALE GENOMIC DNA]</scope>
    <source>
        <strain evidence="5 6">M4-8</strain>
    </source>
</reference>
<dbReference type="NCBIfam" id="TIGR00621">
    <property type="entry name" value="ssb"/>
    <property type="match status" value="1"/>
</dbReference>